<feature type="domain" description="Fibronectin type-III" evidence="4">
    <location>
        <begin position="848"/>
        <end position="936"/>
    </location>
</feature>
<reference evidence="6" key="1">
    <citation type="submission" date="2017-04" db="EMBL/GenBank/DDBJ databases">
        <title>Comparative genomics and description of representatives of a novel lineage of planctomycetes thriving in anoxic sediments.</title>
        <authorList>
            <person name="Spring S."/>
            <person name="Bunk B."/>
            <person name="Sproer C."/>
        </authorList>
    </citation>
    <scope>NUCLEOTIDE SEQUENCE [LARGE SCALE GENOMIC DNA]</scope>
    <source>
        <strain evidence="6">ST-PulAB-D4</strain>
    </source>
</reference>
<sequence length="1309" mass="145185">MNIKTAALCLSVYLTLSLTVLGQTLIIEARPTISDNQFVQSGEDYYLLSEIEDIKTKSTQFDRVSSNEAQYQDFYFIRPNGYVECQIDIPVCGNYNIFTRLYQHGNTGPKAEVYVNGSCKNEISGNKTWAKTSVYLEAGICTIRYKESGSGSTEWPLRMVGLDAAAVTNDLDWNPPECLSTHPYNGNQYWWERPSNEVDQIQVTAGSKTAEFDGSWGYTDILMIDDSGQYQATIDDLSVAGDSLAGEDLSAANVSSDTQKRMHDTAVLAERDNNRISPNYDLIKDEVSVSVPEEESGYIKIKRFNNTTIRQMPEGQYVWDGRLENEIYSDFAQKNGYILEFTPVSGGSRSLLSCVYSDPSVVSMVSPRCLEFSPNDDDVYDTAQVNLNTQSGFNFNSSDSVVVRNSSGETVRNLPKTDPIQWDGKDNSGSICTAQTYTIEILDNSGQLRAGSKINLLDLPPTGQEPHDQGDFYVLGMWLGFNSTQASDLDNLVSMNCNAFRHPHSGTVQYGATRQASSWWPAVESRNLKVLVNLYEVVEAIIDLPMAPSEPRLEDLLGPYVNPVKNKSSLLGYELLDEPSYEPEMGYRLRAIQQVLHRLDPDHPSVPVLIGRDSRISGYTSDMKPHQLLLDVYPFNQGTQPGDLRDIWGYQGIDMLEYMDWAMDFVEPRGVKTWIIHQSHNFLDSLREPTPEEIRLQVWLGLSRAISGSFFFIYETQQDWTGIEDNPPIKSAVSDVYGRLKQPEVYNVLPELSKDDFAISISGGGNPYGYSNGEAAALQAENKKYIIAVNHDCTSSSEITINSADYPSAKLKDLESSVEYNMGEVISFPAGDGKIFEIITQDQTPPDTPAGVTVNDITESQLSLSWDLPQDSAPATGYRIYDGSGSLLADIGAEDFFLDGLSSGQSYCFYVKAYNQFGESIPSETVCGQTFNSEPPSSPDNVKIAGCGASQIEIEWDLSQDNVAVQNYDLFSDGQLIDTIEGSSYLMLDCQPSTRYEFQLRARDVDGGLSSLTPPVCVITCQDDPVPANLQGYWKFDDHTTASIPDSSLYNRNGTGYNVLSAPGYLDNSLQFNGSDSKVMIDSFGIDGNQLTIAAWVKASGFNFAGDNRILSKASGFSEQDHFWMLSTTRVGGEYFLRFRLKTNDTTTTLQGVSQQIPIDQWVHVCAVYDGSTMRIYKNGCADSQTALKYGCIDNGNSVDVAIGANPDGSSVWQGSIDDLRIYSAALSQTQIQEVMANNEPLEGEPSAEPCGRIEDVNCDGIVDMSDFVYIHRYWLRDAFKGHGDFVEDDHVDFNDLVQFMSSWLYQGS</sequence>
<gene>
    <name evidence="5" type="primary">chiA1</name>
    <name evidence="5" type="ORF">STSP1_01074</name>
</gene>
<dbReference type="Gene3D" id="2.60.120.260">
    <property type="entry name" value="Galactose-binding domain-like"/>
    <property type="match status" value="1"/>
</dbReference>
<dbReference type="SUPFAM" id="SSF63446">
    <property type="entry name" value="Type I dockerin domain"/>
    <property type="match status" value="1"/>
</dbReference>
<dbReference type="InterPro" id="IPR036116">
    <property type="entry name" value="FN3_sf"/>
</dbReference>
<dbReference type="SUPFAM" id="SSF49265">
    <property type="entry name" value="Fibronectin type III"/>
    <property type="match status" value="1"/>
</dbReference>
<dbReference type="Gene3D" id="1.10.1330.10">
    <property type="entry name" value="Dockerin domain"/>
    <property type="match status" value="1"/>
</dbReference>
<dbReference type="Pfam" id="PF00041">
    <property type="entry name" value="fn3"/>
    <property type="match status" value="1"/>
</dbReference>
<dbReference type="STRING" id="1941349.STSP1_01074"/>
<dbReference type="Proteomes" id="UP000193334">
    <property type="component" value="Chromosome"/>
</dbReference>
<accession>A0A1W6LLP3</accession>
<keyword evidence="5" id="KW-0326">Glycosidase</keyword>
<evidence type="ECO:0000256" key="1">
    <source>
        <dbReference type="ARBA" id="ARBA00022729"/>
    </source>
</evidence>
<proteinExistence type="predicted"/>
<organism evidence="5 6">
    <name type="scientific">Sedimentisphaera salicampi</name>
    <dbReference type="NCBI Taxonomy" id="1941349"/>
    <lineage>
        <taxon>Bacteria</taxon>
        <taxon>Pseudomonadati</taxon>
        <taxon>Planctomycetota</taxon>
        <taxon>Phycisphaerae</taxon>
        <taxon>Sedimentisphaerales</taxon>
        <taxon>Sedimentisphaeraceae</taxon>
        <taxon>Sedimentisphaera</taxon>
    </lineage>
</organism>
<dbReference type="InterPro" id="IPR050991">
    <property type="entry name" value="ECM_Regulatory_Proteins"/>
</dbReference>
<evidence type="ECO:0000313" key="5">
    <source>
        <dbReference type="EMBL" id="ARN56685.1"/>
    </source>
</evidence>
<name>A0A1W6LLP3_9BACT</name>
<dbReference type="Gene3D" id="2.60.40.10">
    <property type="entry name" value="Immunoglobulins"/>
    <property type="match status" value="2"/>
</dbReference>
<dbReference type="GO" id="GO:0008843">
    <property type="term" value="F:endochitinase activity"/>
    <property type="evidence" value="ECO:0007669"/>
    <property type="project" value="UniProtKB-EC"/>
</dbReference>
<dbReference type="InterPro" id="IPR013783">
    <property type="entry name" value="Ig-like_fold"/>
</dbReference>
<dbReference type="InterPro" id="IPR036439">
    <property type="entry name" value="Dockerin_dom_sf"/>
</dbReference>
<dbReference type="CDD" id="cd00063">
    <property type="entry name" value="FN3"/>
    <property type="match status" value="2"/>
</dbReference>
<keyword evidence="1" id="KW-0732">Signal</keyword>
<feature type="domain" description="Fibronectin type-III" evidence="4">
    <location>
        <begin position="938"/>
        <end position="1023"/>
    </location>
</feature>
<keyword evidence="5" id="KW-0378">Hydrolase</keyword>
<dbReference type="SMART" id="SM00560">
    <property type="entry name" value="LamGL"/>
    <property type="match status" value="1"/>
</dbReference>
<dbReference type="InterPro" id="IPR003961">
    <property type="entry name" value="FN3_dom"/>
</dbReference>
<evidence type="ECO:0000313" key="6">
    <source>
        <dbReference type="Proteomes" id="UP000193334"/>
    </source>
</evidence>
<evidence type="ECO:0000256" key="3">
    <source>
        <dbReference type="ARBA" id="ARBA00023157"/>
    </source>
</evidence>
<protein>
    <submittedName>
        <fullName evidence="5">Chitinase A1</fullName>
        <ecNumber evidence="5">3.2.1.14</ecNumber>
    </submittedName>
</protein>
<keyword evidence="2" id="KW-0677">Repeat</keyword>
<dbReference type="Gene3D" id="2.60.40.4070">
    <property type="match status" value="1"/>
</dbReference>
<evidence type="ECO:0000256" key="2">
    <source>
        <dbReference type="ARBA" id="ARBA00022737"/>
    </source>
</evidence>
<dbReference type="PANTHER" id="PTHR46708">
    <property type="entry name" value="TENASCIN"/>
    <property type="match status" value="1"/>
</dbReference>
<dbReference type="InterPro" id="IPR013320">
    <property type="entry name" value="ConA-like_dom_sf"/>
</dbReference>
<dbReference type="PROSITE" id="PS50853">
    <property type="entry name" value="FN3"/>
    <property type="match status" value="2"/>
</dbReference>
<dbReference type="EC" id="3.2.1.14" evidence="5"/>
<dbReference type="PROSITE" id="PS00018">
    <property type="entry name" value="EF_HAND_1"/>
    <property type="match status" value="1"/>
</dbReference>
<dbReference type="Gene3D" id="2.60.120.200">
    <property type="match status" value="1"/>
</dbReference>
<dbReference type="KEGG" id="pbp:STSP1_01074"/>
<dbReference type="InterPro" id="IPR018247">
    <property type="entry name" value="EF_Hand_1_Ca_BS"/>
</dbReference>
<keyword evidence="6" id="KW-1185">Reference proteome</keyword>
<dbReference type="GO" id="GO:0000272">
    <property type="term" value="P:polysaccharide catabolic process"/>
    <property type="evidence" value="ECO:0007669"/>
    <property type="project" value="InterPro"/>
</dbReference>
<dbReference type="InterPro" id="IPR006558">
    <property type="entry name" value="LamG-like"/>
</dbReference>
<dbReference type="SMART" id="SM00060">
    <property type="entry name" value="FN3"/>
    <property type="match status" value="2"/>
</dbReference>
<dbReference type="SUPFAM" id="SSF49899">
    <property type="entry name" value="Concanavalin A-like lectins/glucanases"/>
    <property type="match status" value="1"/>
</dbReference>
<dbReference type="EMBL" id="CP021023">
    <property type="protein sequence ID" value="ARN56685.1"/>
    <property type="molecule type" value="Genomic_DNA"/>
</dbReference>
<dbReference type="PANTHER" id="PTHR46708:SF2">
    <property type="entry name" value="FIBRONECTIN TYPE-III DOMAIN-CONTAINING PROTEIN"/>
    <property type="match status" value="1"/>
</dbReference>
<keyword evidence="3" id="KW-1015">Disulfide bond</keyword>
<evidence type="ECO:0000259" key="4">
    <source>
        <dbReference type="PROSITE" id="PS50853"/>
    </source>
</evidence>
<dbReference type="Pfam" id="PF13385">
    <property type="entry name" value="Laminin_G_3"/>
    <property type="match status" value="1"/>
</dbReference>